<accession>A0AAV7UXB1</accession>
<evidence type="ECO:0000313" key="2">
    <source>
        <dbReference type="Proteomes" id="UP001066276"/>
    </source>
</evidence>
<gene>
    <name evidence="1" type="ORF">NDU88_002086</name>
</gene>
<keyword evidence="2" id="KW-1185">Reference proteome</keyword>
<reference evidence="1" key="1">
    <citation type="journal article" date="2022" name="bioRxiv">
        <title>Sequencing and chromosome-scale assembly of the giantPleurodeles waltlgenome.</title>
        <authorList>
            <person name="Brown T."/>
            <person name="Elewa A."/>
            <person name="Iarovenko S."/>
            <person name="Subramanian E."/>
            <person name="Araus A.J."/>
            <person name="Petzold A."/>
            <person name="Susuki M."/>
            <person name="Suzuki K.-i.T."/>
            <person name="Hayashi T."/>
            <person name="Toyoda A."/>
            <person name="Oliveira C."/>
            <person name="Osipova E."/>
            <person name="Leigh N.D."/>
            <person name="Simon A."/>
            <person name="Yun M.H."/>
        </authorList>
    </citation>
    <scope>NUCLEOTIDE SEQUENCE</scope>
    <source>
        <strain evidence="1">20211129_DDA</strain>
        <tissue evidence="1">Liver</tissue>
    </source>
</reference>
<name>A0AAV7UXB1_PLEWA</name>
<dbReference type="PROSITE" id="PS00141">
    <property type="entry name" value="ASP_PROTEASE"/>
    <property type="match status" value="1"/>
</dbReference>
<dbReference type="GO" id="GO:0004190">
    <property type="term" value="F:aspartic-type endopeptidase activity"/>
    <property type="evidence" value="ECO:0007669"/>
    <property type="project" value="InterPro"/>
</dbReference>
<dbReference type="GO" id="GO:0006508">
    <property type="term" value="P:proteolysis"/>
    <property type="evidence" value="ECO:0007669"/>
    <property type="project" value="InterPro"/>
</dbReference>
<sequence>MARHFEDFMKGAQVTEPEQRLIALRNLVDKDVGQIIKYINDIEEMTRLKNQKNTHKRWRLKKYPRPHIQMGKNPAKFALDSGASLFYICVTEYNKMNPKLKLQKDTVWVYAWMSKEPLLCLGQFRSALTYKKRTVEAQIHVSDGPETADYLLNLLTAERLKLGEILYKIY</sequence>
<protein>
    <submittedName>
        <fullName evidence="1">Uncharacterized protein</fullName>
    </submittedName>
</protein>
<dbReference type="InterPro" id="IPR001969">
    <property type="entry name" value="Aspartic_peptidase_AS"/>
</dbReference>
<comment type="caution">
    <text evidence="1">The sequence shown here is derived from an EMBL/GenBank/DDBJ whole genome shotgun (WGS) entry which is preliminary data.</text>
</comment>
<dbReference type="Proteomes" id="UP001066276">
    <property type="component" value="Chromosome 2_2"/>
</dbReference>
<dbReference type="EMBL" id="JANPWB010000004">
    <property type="protein sequence ID" value="KAJ1192780.1"/>
    <property type="molecule type" value="Genomic_DNA"/>
</dbReference>
<dbReference type="AlphaFoldDB" id="A0AAV7UXB1"/>
<evidence type="ECO:0000313" key="1">
    <source>
        <dbReference type="EMBL" id="KAJ1192780.1"/>
    </source>
</evidence>
<organism evidence="1 2">
    <name type="scientific">Pleurodeles waltl</name>
    <name type="common">Iberian ribbed newt</name>
    <dbReference type="NCBI Taxonomy" id="8319"/>
    <lineage>
        <taxon>Eukaryota</taxon>
        <taxon>Metazoa</taxon>
        <taxon>Chordata</taxon>
        <taxon>Craniata</taxon>
        <taxon>Vertebrata</taxon>
        <taxon>Euteleostomi</taxon>
        <taxon>Amphibia</taxon>
        <taxon>Batrachia</taxon>
        <taxon>Caudata</taxon>
        <taxon>Salamandroidea</taxon>
        <taxon>Salamandridae</taxon>
        <taxon>Pleurodelinae</taxon>
        <taxon>Pleurodeles</taxon>
    </lineage>
</organism>
<proteinExistence type="predicted"/>